<reference evidence="7" key="1">
    <citation type="submission" date="2016-05" db="EMBL/GenBank/DDBJ databases">
        <authorList>
            <person name="Lavstsen T."/>
            <person name="Jespersen J.S."/>
        </authorList>
    </citation>
    <scope>NUCLEOTIDE SEQUENCE</scope>
    <source>
        <tissue evidence="7">Brain</tissue>
    </source>
</reference>
<keyword evidence="2 6" id="KW-0812">Transmembrane</keyword>
<protein>
    <recommendedName>
        <fullName evidence="5">Transmembrane protein 254</fullName>
    </recommendedName>
</protein>
<evidence type="ECO:0000256" key="1">
    <source>
        <dbReference type="ARBA" id="ARBA00004141"/>
    </source>
</evidence>
<proteinExistence type="predicted"/>
<dbReference type="Pfam" id="PF14934">
    <property type="entry name" value="TMEM254"/>
    <property type="match status" value="1"/>
</dbReference>
<dbReference type="PANTHER" id="PTHR34104:SF3">
    <property type="entry name" value="TRANSMEMBRANE PROTEIN 254"/>
    <property type="match status" value="1"/>
</dbReference>
<sequence length="127" mass="14901">MFWISSGCLWYMKPFSDLKHHFFPPDVFAVSSYSHCQSLTVGKALQSRISELLSENQFDPVRVPPHCWYFSWHRQSASVILVFLFGSRKKGIDSSATRFLWFFQTFLFGFASLGLLLKYDPEHPKRR</sequence>
<gene>
    <name evidence="7" type="primary">TMEM254</name>
</gene>
<keyword evidence="4 6" id="KW-0472">Membrane</keyword>
<evidence type="ECO:0000313" key="7">
    <source>
        <dbReference type="EMBL" id="SBP63534.1"/>
    </source>
</evidence>
<evidence type="ECO:0000256" key="3">
    <source>
        <dbReference type="ARBA" id="ARBA00022989"/>
    </source>
</evidence>
<comment type="subcellular location">
    <subcellularLocation>
        <location evidence="1">Membrane</location>
        <topology evidence="1">Multi-pass membrane protein</topology>
    </subcellularLocation>
</comment>
<evidence type="ECO:0000256" key="5">
    <source>
        <dbReference type="ARBA" id="ARBA00034834"/>
    </source>
</evidence>
<dbReference type="PANTHER" id="PTHR34104">
    <property type="entry name" value="TRANSMEMBRANE PROTEIN 254"/>
    <property type="match status" value="1"/>
</dbReference>
<name>A0A1A8B8G4_NOTFU</name>
<reference evidence="7" key="2">
    <citation type="submission" date="2016-06" db="EMBL/GenBank/DDBJ databases">
        <title>The genome of a short-lived fish provides insights into sex chromosome evolution and the genetic control of aging.</title>
        <authorList>
            <person name="Reichwald K."/>
            <person name="Felder M."/>
            <person name="Petzold A."/>
            <person name="Koch P."/>
            <person name="Groth M."/>
            <person name="Platzer M."/>
        </authorList>
    </citation>
    <scope>NUCLEOTIDE SEQUENCE</scope>
    <source>
        <tissue evidence="7">Brain</tissue>
    </source>
</reference>
<dbReference type="EMBL" id="HADY01025049">
    <property type="protein sequence ID" value="SBP63534.1"/>
    <property type="molecule type" value="Transcribed_RNA"/>
</dbReference>
<dbReference type="InterPro" id="IPR028110">
    <property type="entry name" value="TMEM254"/>
</dbReference>
<dbReference type="AlphaFoldDB" id="A0A1A8B8G4"/>
<feature type="transmembrane region" description="Helical" evidence="6">
    <location>
        <begin position="99"/>
        <end position="117"/>
    </location>
</feature>
<keyword evidence="3 6" id="KW-1133">Transmembrane helix</keyword>
<evidence type="ECO:0000256" key="6">
    <source>
        <dbReference type="SAM" id="Phobius"/>
    </source>
</evidence>
<evidence type="ECO:0000256" key="2">
    <source>
        <dbReference type="ARBA" id="ARBA00022692"/>
    </source>
</evidence>
<accession>A0A1A8B8G4</accession>
<dbReference type="GO" id="GO:0016020">
    <property type="term" value="C:membrane"/>
    <property type="evidence" value="ECO:0007669"/>
    <property type="project" value="UniProtKB-SubCell"/>
</dbReference>
<organism evidence="7">
    <name type="scientific">Nothobranchius furzeri</name>
    <name type="common">Turquoise killifish</name>
    <dbReference type="NCBI Taxonomy" id="105023"/>
    <lineage>
        <taxon>Eukaryota</taxon>
        <taxon>Metazoa</taxon>
        <taxon>Chordata</taxon>
        <taxon>Craniata</taxon>
        <taxon>Vertebrata</taxon>
        <taxon>Euteleostomi</taxon>
        <taxon>Actinopterygii</taxon>
        <taxon>Neopterygii</taxon>
        <taxon>Teleostei</taxon>
        <taxon>Neoteleostei</taxon>
        <taxon>Acanthomorphata</taxon>
        <taxon>Ovalentaria</taxon>
        <taxon>Atherinomorphae</taxon>
        <taxon>Cyprinodontiformes</taxon>
        <taxon>Nothobranchiidae</taxon>
        <taxon>Nothobranchius</taxon>
    </lineage>
</organism>
<evidence type="ECO:0000256" key="4">
    <source>
        <dbReference type="ARBA" id="ARBA00023136"/>
    </source>
</evidence>